<organism evidence="3 4">
    <name type="scientific">Candidatus Muproteobacteria bacterium RIFCSPHIGHO2_02_FULL_65_16</name>
    <dbReference type="NCBI Taxonomy" id="1817766"/>
    <lineage>
        <taxon>Bacteria</taxon>
        <taxon>Pseudomonadati</taxon>
        <taxon>Pseudomonadota</taxon>
        <taxon>Candidatus Muproteobacteria</taxon>
    </lineage>
</organism>
<comment type="caution">
    <text evidence="3">The sequence shown here is derived from an EMBL/GenBank/DDBJ whole genome shotgun (WGS) entry which is preliminary data.</text>
</comment>
<gene>
    <name evidence="3" type="ORF">A3B81_03335</name>
</gene>
<dbReference type="GO" id="GO:0016020">
    <property type="term" value="C:membrane"/>
    <property type="evidence" value="ECO:0007669"/>
    <property type="project" value="InterPro"/>
</dbReference>
<dbReference type="GO" id="GO:0007165">
    <property type="term" value="P:signal transduction"/>
    <property type="evidence" value="ECO:0007669"/>
    <property type="project" value="InterPro"/>
</dbReference>
<sequence length="241" mass="26486">INRDFSANAAITDMAVEGHKMRRFEKEYFMYLGDRERADNYHKEWQSSYVKLEKMVGYALKNESGIWGDADVAEIRSWQAALNGYGDGFDVVAAGIAAGRIKSTIKANDAIKEAKDRFRVLLDGTAKMGTTKHAQALRSALEIKDNFWTVNVALWATAIASITLAVLLLVILPASISRPVQALVESAQRMSTGDLSQPIALTGVAEFENLSAVLDRLRISQRTLIDRLRTATLKPGVGGRA</sequence>
<dbReference type="InterPro" id="IPR003660">
    <property type="entry name" value="HAMP_dom"/>
</dbReference>
<dbReference type="CDD" id="cd06225">
    <property type="entry name" value="HAMP"/>
    <property type="match status" value="1"/>
</dbReference>
<name>A0A1F6TX77_9PROT</name>
<dbReference type="SMART" id="SM00304">
    <property type="entry name" value="HAMP"/>
    <property type="match status" value="1"/>
</dbReference>
<dbReference type="Proteomes" id="UP000179362">
    <property type="component" value="Unassembled WGS sequence"/>
</dbReference>
<reference evidence="3 4" key="1">
    <citation type="journal article" date="2016" name="Nat. Commun.">
        <title>Thousands of microbial genomes shed light on interconnected biogeochemical processes in an aquifer system.</title>
        <authorList>
            <person name="Anantharaman K."/>
            <person name="Brown C.T."/>
            <person name="Hug L.A."/>
            <person name="Sharon I."/>
            <person name="Castelle C.J."/>
            <person name="Probst A.J."/>
            <person name="Thomas B.C."/>
            <person name="Singh A."/>
            <person name="Wilkins M.J."/>
            <person name="Karaoz U."/>
            <person name="Brodie E.L."/>
            <person name="Williams K.H."/>
            <person name="Hubbard S.S."/>
            <person name="Banfield J.F."/>
        </authorList>
    </citation>
    <scope>NUCLEOTIDE SEQUENCE [LARGE SCALE GENOMIC DNA]</scope>
</reference>
<dbReference type="EMBL" id="MFTA01000107">
    <property type="protein sequence ID" value="OGI49682.1"/>
    <property type="molecule type" value="Genomic_DNA"/>
</dbReference>
<feature type="domain" description="HAMP" evidence="2">
    <location>
        <begin position="174"/>
        <end position="226"/>
    </location>
</feature>
<evidence type="ECO:0000259" key="2">
    <source>
        <dbReference type="PROSITE" id="PS50885"/>
    </source>
</evidence>
<keyword evidence="1" id="KW-0472">Membrane</keyword>
<accession>A0A1F6TX77</accession>
<evidence type="ECO:0000256" key="1">
    <source>
        <dbReference type="SAM" id="Phobius"/>
    </source>
</evidence>
<keyword evidence="1" id="KW-1133">Transmembrane helix</keyword>
<dbReference type="Pfam" id="PF00672">
    <property type="entry name" value="HAMP"/>
    <property type="match status" value="1"/>
</dbReference>
<proteinExistence type="predicted"/>
<keyword evidence="1" id="KW-0812">Transmembrane</keyword>
<dbReference type="AlphaFoldDB" id="A0A1F6TX77"/>
<protein>
    <recommendedName>
        <fullName evidence="2">HAMP domain-containing protein</fullName>
    </recommendedName>
</protein>
<dbReference type="PROSITE" id="PS50885">
    <property type="entry name" value="HAMP"/>
    <property type="match status" value="1"/>
</dbReference>
<feature type="transmembrane region" description="Helical" evidence="1">
    <location>
        <begin position="152"/>
        <end position="172"/>
    </location>
</feature>
<evidence type="ECO:0000313" key="3">
    <source>
        <dbReference type="EMBL" id="OGI49682.1"/>
    </source>
</evidence>
<evidence type="ECO:0000313" key="4">
    <source>
        <dbReference type="Proteomes" id="UP000179362"/>
    </source>
</evidence>
<feature type="non-terminal residue" evidence="3">
    <location>
        <position position="1"/>
    </location>
</feature>
<dbReference type="Gene3D" id="6.10.340.10">
    <property type="match status" value="1"/>
</dbReference>